<dbReference type="Gramene" id="ONK78577">
    <property type="protein sequence ID" value="ONK78577"/>
    <property type="gene ID" value="A4U43_C02F20280"/>
</dbReference>
<dbReference type="CDD" id="cd19094">
    <property type="entry name" value="AKR_Tas-like"/>
    <property type="match status" value="1"/>
</dbReference>
<dbReference type="OMA" id="WGQIGRL"/>
<protein>
    <recommendedName>
        <fullName evidence="2">NADP-dependent oxidoreductase domain-containing protein</fullName>
    </recommendedName>
</protein>
<dbReference type="AlphaFoldDB" id="A0A5P1FMF4"/>
<gene>
    <name evidence="3" type="ORF">A4U43_C02F20280</name>
</gene>
<dbReference type="Pfam" id="PF00248">
    <property type="entry name" value="Aldo_ket_red"/>
    <property type="match status" value="1"/>
</dbReference>
<feature type="region of interest" description="Disordered" evidence="1">
    <location>
        <begin position="1"/>
        <end position="23"/>
    </location>
</feature>
<dbReference type="EMBL" id="CM007382">
    <property type="protein sequence ID" value="ONK78577.1"/>
    <property type="molecule type" value="Genomic_DNA"/>
</dbReference>
<dbReference type="PANTHER" id="PTHR43147">
    <property type="entry name" value="PROTEIN TAS"/>
    <property type="match status" value="1"/>
</dbReference>
<feature type="domain" description="NADP-dependent oxidoreductase" evidence="2">
    <location>
        <begin position="41"/>
        <end position="369"/>
    </location>
</feature>
<evidence type="ECO:0000313" key="4">
    <source>
        <dbReference type="Proteomes" id="UP000243459"/>
    </source>
</evidence>
<dbReference type="SUPFAM" id="SSF51430">
    <property type="entry name" value="NAD(P)-linked oxidoreductase"/>
    <property type="match status" value="1"/>
</dbReference>
<dbReference type="InterPro" id="IPR036812">
    <property type="entry name" value="NAD(P)_OxRdtase_dom_sf"/>
</dbReference>
<dbReference type="Proteomes" id="UP000243459">
    <property type="component" value="Chromosome 2"/>
</dbReference>
<evidence type="ECO:0000313" key="3">
    <source>
        <dbReference type="EMBL" id="ONK78577.1"/>
    </source>
</evidence>
<feature type="compositionally biased region" description="Basic residues" evidence="1">
    <location>
        <begin position="13"/>
        <end position="23"/>
    </location>
</feature>
<proteinExistence type="predicted"/>
<reference evidence="4" key="1">
    <citation type="journal article" date="2017" name="Nat. Commun.">
        <title>The asparagus genome sheds light on the origin and evolution of a young Y chromosome.</title>
        <authorList>
            <person name="Harkess A."/>
            <person name="Zhou J."/>
            <person name="Xu C."/>
            <person name="Bowers J.E."/>
            <person name="Van der Hulst R."/>
            <person name="Ayyampalayam S."/>
            <person name="Mercati F."/>
            <person name="Riccardi P."/>
            <person name="McKain M.R."/>
            <person name="Kakrana A."/>
            <person name="Tang H."/>
            <person name="Ray J."/>
            <person name="Groenendijk J."/>
            <person name="Arikit S."/>
            <person name="Mathioni S.M."/>
            <person name="Nakano M."/>
            <person name="Shan H."/>
            <person name="Telgmann-Rauber A."/>
            <person name="Kanno A."/>
            <person name="Yue Z."/>
            <person name="Chen H."/>
            <person name="Li W."/>
            <person name="Chen Y."/>
            <person name="Xu X."/>
            <person name="Zhang Y."/>
            <person name="Luo S."/>
            <person name="Chen H."/>
            <person name="Gao J."/>
            <person name="Mao Z."/>
            <person name="Pires J.C."/>
            <person name="Luo M."/>
            <person name="Kudrna D."/>
            <person name="Wing R.A."/>
            <person name="Meyers B.C."/>
            <person name="Yi K."/>
            <person name="Kong H."/>
            <person name="Lavrijsen P."/>
            <person name="Sunseri F."/>
            <person name="Falavigna A."/>
            <person name="Ye Y."/>
            <person name="Leebens-Mack J.H."/>
            <person name="Chen G."/>
        </authorList>
    </citation>
    <scope>NUCLEOTIDE SEQUENCE [LARGE SCALE GENOMIC DNA]</scope>
    <source>
        <strain evidence="4">cv. DH0086</strain>
    </source>
</reference>
<evidence type="ECO:0000256" key="1">
    <source>
        <dbReference type="SAM" id="MobiDB-lite"/>
    </source>
</evidence>
<organism evidence="3 4">
    <name type="scientific">Asparagus officinalis</name>
    <name type="common">Garden asparagus</name>
    <dbReference type="NCBI Taxonomy" id="4686"/>
    <lineage>
        <taxon>Eukaryota</taxon>
        <taxon>Viridiplantae</taxon>
        <taxon>Streptophyta</taxon>
        <taxon>Embryophyta</taxon>
        <taxon>Tracheophyta</taxon>
        <taxon>Spermatophyta</taxon>
        <taxon>Magnoliopsida</taxon>
        <taxon>Liliopsida</taxon>
        <taxon>Asparagales</taxon>
        <taxon>Asparagaceae</taxon>
        <taxon>Asparagoideae</taxon>
        <taxon>Asparagus</taxon>
    </lineage>
</organism>
<dbReference type="PANTHER" id="PTHR43147:SF2">
    <property type="entry name" value="NADP-DEPENDENT OXIDOREDUCTASE DOMAIN-CONTAINING PROTEIN"/>
    <property type="match status" value="1"/>
</dbReference>
<accession>A0A5P1FMF4</accession>
<keyword evidence="4" id="KW-1185">Reference proteome</keyword>
<dbReference type="InterPro" id="IPR023210">
    <property type="entry name" value="NADP_OxRdtase_dom"/>
</dbReference>
<name>A0A5P1FMF4_ASPOF</name>
<evidence type="ECO:0000259" key="2">
    <source>
        <dbReference type="Pfam" id="PF00248"/>
    </source>
</evidence>
<dbReference type="Gene3D" id="3.20.20.100">
    <property type="entry name" value="NADP-dependent oxidoreductase domain"/>
    <property type="match status" value="1"/>
</dbReference>
<sequence length="378" mass="42892">MEYKQDPNNNNNKKNKNNKKKKIKRVYGSDLTYGRNPFNPGTMTFGEQNSLPQSLQLLDQAFDAGINFFDSAEMYPVPQRRETQGRSEEYVGGWIRERRVPRDRVVLATKVAGPSGQMIWIRGGPKSLDSNNIIEAVDNSLSRMCTDYIDLYQIHWPDRYVPMFGETEYNPSQQYTSVLIEEQLETLKRAIGNGKIRYIGLSNETPYGVMKFLQHAKNMQLEDKILTVQNPYNLMCRNFDSGLAECCHHERISLLAYSPLAMGILSGKYLSENGGPSDARMNLFRGRYSEGESRYNLSNVTIKEAVKEYVNIAEKYNLSPACLAIAFVLNHPLIASAVFGATKPWQLAEILEASNVHLSAEIISEINEVHTRFPNPCP</sequence>